<accession>A0A096A958</accession>
<organism evidence="1 2">
    <name type="scientific">Prevotella disiens DNF00882</name>
    <dbReference type="NCBI Taxonomy" id="1401075"/>
    <lineage>
        <taxon>Bacteria</taxon>
        <taxon>Pseudomonadati</taxon>
        <taxon>Bacteroidota</taxon>
        <taxon>Bacteroidia</taxon>
        <taxon>Bacteroidales</taxon>
        <taxon>Prevotellaceae</taxon>
        <taxon>Prevotella</taxon>
    </lineage>
</organism>
<dbReference type="AlphaFoldDB" id="A0A096A958"/>
<gene>
    <name evidence="1" type="ORF">HMPREF0654_13190</name>
</gene>
<name>A0A096A958_9BACT</name>
<reference evidence="1 2" key="1">
    <citation type="submission" date="2014-07" db="EMBL/GenBank/DDBJ databases">
        <authorList>
            <person name="McCorrison J."/>
            <person name="Sanka R."/>
            <person name="Torralba M."/>
            <person name="Gillis M."/>
            <person name="Haft D.H."/>
            <person name="Methe B."/>
            <person name="Sutton G."/>
            <person name="Nelson K.E."/>
        </authorList>
    </citation>
    <scope>NUCLEOTIDE SEQUENCE [LARGE SCALE GENOMIC DNA]</scope>
    <source>
        <strain evidence="1 2">DNF00882</strain>
    </source>
</reference>
<evidence type="ECO:0000313" key="1">
    <source>
        <dbReference type="EMBL" id="KGF43638.1"/>
    </source>
</evidence>
<evidence type="ECO:0000313" key="2">
    <source>
        <dbReference type="Proteomes" id="UP000029538"/>
    </source>
</evidence>
<sequence>MKKIFPLQLCVWLFLTILFSQCTKVDLEEGVRKTTILRHNYIAITTKDDIPGEVEVHYSILGNNGQNEVKTERISTPCVIGGENVLVSYDSIVGTHSGKSVFSQLTLKRDYQENGADFLSIKNLSSTVLEYAVIGNQPLVFHNPANLKEYHNFTNLNEIDKTKVVKESPTPINSEGIPILYLLKPELSKINQYYILLSIGDCVNGKLTTVESTYAKNIGIKPIKHTIREIMNFYKEEYSHGKTLFADYNDYDLKCQKYKGLARLDIKFYGEIQPESFVRNSGQIWFINTTSGMKGIDTFKIFQRE</sequence>
<dbReference type="GeneID" id="91083007"/>
<proteinExistence type="predicted"/>
<dbReference type="RefSeq" id="WP_021670261.1">
    <property type="nucleotide sequence ID" value="NZ_JRNR01000258.1"/>
</dbReference>
<dbReference type="Proteomes" id="UP000029538">
    <property type="component" value="Unassembled WGS sequence"/>
</dbReference>
<protein>
    <submittedName>
        <fullName evidence="1">Uncharacterized protein</fullName>
    </submittedName>
</protein>
<comment type="caution">
    <text evidence="1">The sequence shown here is derived from an EMBL/GenBank/DDBJ whole genome shotgun (WGS) entry which is preliminary data.</text>
</comment>
<dbReference type="EMBL" id="JRNR01000258">
    <property type="protein sequence ID" value="KGF43638.1"/>
    <property type="molecule type" value="Genomic_DNA"/>
</dbReference>